<dbReference type="Proteomes" id="UP001085076">
    <property type="component" value="Miscellaneous, Linkage group lg01"/>
</dbReference>
<feature type="region of interest" description="Disordered" evidence="6">
    <location>
        <begin position="1"/>
        <end position="55"/>
    </location>
</feature>
<dbReference type="InterPro" id="IPR044861">
    <property type="entry name" value="IPNS-like_FE2OG_OXY"/>
</dbReference>
<protein>
    <recommendedName>
        <fullName evidence="7">Fe2OG dioxygenase domain-containing protein</fullName>
    </recommendedName>
</protein>
<reference evidence="8" key="2">
    <citation type="journal article" date="2022" name="Hortic Res">
        <title>The genome of Dioscorea zingiberensis sheds light on the biosynthesis, origin and evolution of the medicinally important diosgenin saponins.</title>
        <authorList>
            <person name="Li Y."/>
            <person name="Tan C."/>
            <person name="Li Z."/>
            <person name="Guo J."/>
            <person name="Li S."/>
            <person name="Chen X."/>
            <person name="Wang C."/>
            <person name="Dai X."/>
            <person name="Yang H."/>
            <person name="Song W."/>
            <person name="Hou L."/>
            <person name="Xu J."/>
            <person name="Tong Z."/>
            <person name="Xu A."/>
            <person name="Yuan X."/>
            <person name="Wang W."/>
            <person name="Yang Q."/>
            <person name="Chen L."/>
            <person name="Sun Z."/>
            <person name="Wang K."/>
            <person name="Pan B."/>
            <person name="Chen J."/>
            <person name="Bao Y."/>
            <person name="Liu F."/>
            <person name="Qi X."/>
            <person name="Gang D.R."/>
            <person name="Wen J."/>
            <person name="Li J."/>
        </authorList>
    </citation>
    <scope>NUCLEOTIDE SEQUENCE</scope>
    <source>
        <strain evidence="8">Dzin_1.0</strain>
    </source>
</reference>
<evidence type="ECO:0000256" key="3">
    <source>
        <dbReference type="ARBA" id="ARBA00023002"/>
    </source>
</evidence>
<dbReference type="InterPro" id="IPR050295">
    <property type="entry name" value="Plant_2OG-oxidoreductases"/>
</dbReference>
<dbReference type="OrthoDB" id="288590at2759"/>
<dbReference type="Pfam" id="PF03171">
    <property type="entry name" value="2OG-FeII_Oxy"/>
    <property type="match status" value="1"/>
</dbReference>
<evidence type="ECO:0000313" key="8">
    <source>
        <dbReference type="EMBL" id="KAJ0984785.1"/>
    </source>
</evidence>
<dbReference type="InterPro" id="IPR027443">
    <property type="entry name" value="IPNS-like_sf"/>
</dbReference>
<evidence type="ECO:0000256" key="2">
    <source>
        <dbReference type="ARBA" id="ARBA00022723"/>
    </source>
</evidence>
<dbReference type="AlphaFoldDB" id="A0A9D5D3J6"/>
<keyword evidence="3 5" id="KW-0560">Oxidoreductase</keyword>
<dbReference type="Pfam" id="PF14226">
    <property type="entry name" value="DIOX_N"/>
    <property type="match status" value="1"/>
</dbReference>
<dbReference type="GO" id="GO:0046872">
    <property type="term" value="F:metal ion binding"/>
    <property type="evidence" value="ECO:0007669"/>
    <property type="project" value="UniProtKB-KW"/>
</dbReference>
<evidence type="ECO:0000256" key="6">
    <source>
        <dbReference type="SAM" id="MobiDB-lite"/>
    </source>
</evidence>
<evidence type="ECO:0000259" key="7">
    <source>
        <dbReference type="PROSITE" id="PS51471"/>
    </source>
</evidence>
<gene>
    <name evidence="8" type="ORF">J5N97_003141</name>
</gene>
<dbReference type="GO" id="GO:0016491">
    <property type="term" value="F:oxidoreductase activity"/>
    <property type="evidence" value="ECO:0007669"/>
    <property type="project" value="UniProtKB-KW"/>
</dbReference>
<proteinExistence type="inferred from homology"/>
<keyword evidence="2 5" id="KW-0479">Metal-binding</keyword>
<name>A0A9D5D3J6_9LILI</name>
<dbReference type="PANTHER" id="PTHR47991">
    <property type="entry name" value="OXOGLUTARATE/IRON-DEPENDENT DIOXYGENASE"/>
    <property type="match status" value="1"/>
</dbReference>
<keyword evidence="4 5" id="KW-0408">Iron</keyword>
<dbReference type="InterPro" id="IPR026992">
    <property type="entry name" value="DIOX_N"/>
</dbReference>
<feature type="domain" description="Fe2OG dioxygenase" evidence="7">
    <location>
        <begin position="211"/>
        <end position="311"/>
    </location>
</feature>
<sequence length="360" mass="41369">MSAERKMVQERAVSGVKSMSAERKMVQERAVSGEDPPPQYIMEESHRPIDDPPPTSPVPVPVVHLGHSDETAEIKAALQSWGMFQVIDHGLPSSFLDEVRDIARTFFKLPIEEKQKYSNLIDGEFKYEGYGNDNIIAEGQILDWTDRLYLLVQPEDERKLELWPVNPSSFRDVLHEYTIKTRKLVDDILKVVAKSLELDKDFFSSHFRERSTIFARFNYYPSCSRPDLVFGLKPHSDATLITVILPDKDVEGLQVMKDGKWLKVTTSPHALLLNIGDQMEIMSNGIFKSPVHRVVTNPDNERISVAMFCSNGLEKEIGPADDLVNEMRPRLYKRLKMKDYLEVFFQRFLQGKRAIDWAKL</sequence>
<evidence type="ECO:0000313" key="9">
    <source>
        <dbReference type="Proteomes" id="UP001085076"/>
    </source>
</evidence>
<evidence type="ECO:0000256" key="5">
    <source>
        <dbReference type="RuleBase" id="RU003682"/>
    </source>
</evidence>
<accession>A0A9D5D3J6</accession>
<comment type="caution">
    <text evidence="8">The sequence shown here is derived from an EMBL/GenBank/DDBJ whole genome shotgun (WGS) entry which is preliminary data.</text>
</comment>
<evidence type="ECO:0000256" key="4">
    <source>
        <dbReference type="ARBA" id="ARBA00023004"/>
    </source>
</evidence>
<keyword evidence="9" id="KW-1185">Reference proteome</keyword>
<dbReference type="Gene3D" id="2.60.120.330">
    <property type="entry name" value="B-lactam Antibiotic, Isopenicillin N Synthase, Chain"/>
    <property type="match status" value="1"/>
</dbReference>
<dbReference type="PROSITE" id="PS51471">
    <property type="entry name" value="FE2OG_OXY"/>
    <property type="match status" value="1"/>
</dbReference>
<comment type="similarity">
    <text evidence="1 5">Belongs to the iron/ascorbate-dependent oxidoreductase family.</text>
</comment>
<dbReference type="SUPFAM" id="SSF51197">
    <property type="entry name" value="Clavaminate synthase-like"/>
    <property type="match status" value="1"/>
</dbReference>
<dbReference type="EMBL" id="JAGGNH010000001">
    <property type="protein sequence ID" value="KAJ0984785.1"/>
    <property type="molecule type" value="Genomic_DNA"/>
</dbReference>
<dbReference type="InterPro" id="IPR005123">
    <property type="entry name" value="Oxoglu/Fe-dep_dioxygenase_dom"/>
</dbReference>
<evidence type="ECO:0000256" key="1">
    <source>
        <dbReference type="ARBA" id="ARBA00008056"/>
    </source>
</evidence>
<dbReference type="FunFam" id="2.60.120.330:FF:000018">
    <property type="entry name" value="2-oxoglutarate (2OG) and Fe(II)-dependent oxygenase superfamily protein"/>
    <property type="match status" value="1"/>
</dbReference>
<reference evidence="8" key="1">
    <citation type="submission" date="2021-03" db="EMBL/GenBank/DDBJ databases">
        <authorList>
            <person name="Li Z."/>
            <person name="Yang C."/>
        </authorList>
    </citation>
    <scope>NUCLEOTIDE SEQUENCE</scope>
    <source>
        <strain evidence="8">Dzin_1.0</strain>
        <tissue evidence="8">Leaf</tissue>
    </source>
</reference>
<organism evidence="8 9">
    <name type="scientific">Dioscorea zingiberensis</name>
    <dbReference type="NCBI Taxonomy" id="325984"/>
    <lineage>
        <taxon>Eukaryota</taxon>
        <taxon>Viridiplantae</taxon>
        <taxon>Streptophyta</taxon>
        <taxon>Embryophyta</taxon>
        <taxon>Tracheophyta</taxon>
        <taxon>Spermatophyta</taxon>
        <taxon>Magnoliopsida</taxon>
        <taxon>Liliopsida</taxon>
        <taxon>Dioscoreales</taxon>
        <taxon>Dioscoreaceae</taxon>
        <taxon>Dioscorea</taxon>
    </lineage>
</organism>